<proteinExistence type="predicted"/>
<gene>
    <name evidence="1" type="ORF">A3E39_00145</name>
</gene>
<evidence type="ECO:0000313" key="1">
    <source>
        <dbReference type="EMBL" id="OGL79517.1"/>
    </source>
</evidence>
<reference evidence="1 2" key="1">
    <citation type="journal article" date="2016" name="Nat. Commun.">
        <title>Thousands of microbial genomes shed light on interconnected biogeochemical processes in an aquifer system.</title>
        <authorList>
            <person name="Anantharaman K."/>
            <person name="Brown C.T."/>
            <person name="Hug L.A."/>
            <person name="Sharon I."/>
            <person name="Castelle C.J."/>
            <person name="Probst A.J."/>
            <person name="Thomas B.C."/>
            <person name="Singh A."/>
            <person name="Wilkins M.J."/>
            <person name="Karaoz U."/>
            <person name="Brodie E.L."/>
            <person name="Williams K.H."/>
            <person name="Hubbard S.S."/>
            <person name="Banfield J.F."/>
        </authorList>
    </citation>
    <scope>NUCLEOTIDE SEQUENCE [LARGE SCALE GENOMIC DNA]</scope>
</reference>
<dbReference type="STRING" id="1802399.A3E39_00145"/>
<protein>
    <submittedName>
        <fullName evidence="1">Uncharacterized protein</fullName>
    </submittedName>
</protein>
<organism evidence="1 2">
    <name type="scientific">Candidatus Uhrbacteria bacterium RIFCSPHIGHO2_12_FULL_60_25</name>
    <dbReference type="NCBI Taxonomy" id="1802399"/>
    <lineage>
        <taxon>Bacteria</taxon>
        <taxon>Candidatus Uhriibacteriota</taxon>
    </lineage>
</organism>
<name>A0A1F7UP91_9BACT</name>
<accession>A0A1F7UP91</accession>
<comment type="caution">
    <text evidence="1">The sequence shown here is derived from an EMBL/GenBank/DDBJ whole genome shotgun (WGS) entry which is preliminary data.</text>
</comment>
<evidence type="ECO:0000313" key="2">
    <source>
        <dbReference type="Proteomes" id="UP000176603"/>
    </source>
</evidence>
<dbReference type="Proteomes" id="UP000176603">
    <property type="component" value="Unassembled WGS sequence"/>
</dbReference>
<dbReference type="AlphaFoldDB" id="A0A1F7UP91"/>
<sequence length="146" mass="16418">MTLQDDLLTLARILPGPLDGALEHDEDHRLKISSAFRMPGGFGDGVHYLRLMKFITNLSRIYATSIRRIDHQIVLDEPGLTCDIEDHIGRERAHADCIAQNLTNFLAASQDDTTRRVLLLGAILSHNQDWQFDQDSYVLAILPPVS</sequence>
<dbReference type="EMBL" id="MGEH01000007">
    <property type="protein sequence ID" value="OGL79517.1"/>
    <property type="molecule type" value="Genomic_DNA"/>
</dbReference>